<evidence type="ECO:0000256" key="1">
    <source>
        <dbReference type="ARBA" id="ARBA00009986"/>
    </source>
</evidence>
<evidence type="ECO:0000256" key="3">
    <source>
        <dbReference type="PIRNR" id="PIRNR036492"/>
    </source>
</evidence>
<reference evidence="8 9" key="1">
    <citation type="journal article" date="2016" name="Antonie Van Leeuwenhoek">
        <title>Bacillus depressus sp. nov., isolated from soil of a sunflower field.</title>
        <authorList>
            <person name="Wei X."/>
            <person name="Xin D."/>
            <person name="Xin Y."/>
            <person name="Zhang H."/>
            <person name="Wang T."/>
            <person name="Zhang J."/>
        </authorList>
    </citation>
    <scope>NUCLEOTIDE SEQUENCE [LARGE SCALE GENOMIC DNA]</scope>
    <source>
        <strain evidence="8 9">BZ1</strain>
    </source>
</reference>
<accession>A0A6L3V647</accession>
<dbReference type="Gene3D" id="3.40.309.10">
    <property type="entry name" value="Aldehyde Dehydrogenase, Chain A, domain 2"/>
    <property type="match status" value="1"/>
</dbReference>
<name>A0A6L3V647_9BACI</name>
<dbReference type="AlphaFoldDB" id="A0A6L3V647"/>
<gene>
    <name evidence="8" type="ORF">F7731_10200</name>
</gene>
<dbReference type="InterPro" id="IPR015590">
    <property type="entry name" value="Aldehyde_DH_dom"/>
</dbReference>
<evidence type="ECO:0000313" key="9">
    <source>
        <dbReference type="Proteomes" id="UP000481030"/>
    </source>
</evidence>
<evidence type="ECO:0000256" key="4">
    <source>
        <dbReference type="PIRSR" id="PIRSR036492-1"/>
    </source>
</evidence>
<evidence type="ECO:0000256" key="6">
    <source>
        <dbReference type="RuleBase" id="RU003345"/>
    </source>
</evidence>
<dbReference type="InterPro" id="IPR010102">
    <property type="entry name" value="Succ_semiAld_DH"/>
</dbReference>
<dbReference type="PANTHER" id="PTHR43353:SF5">
    <property type="entry name" value="SUCCINATE-SEMIALDEHYDE DEHYDROGENASE, MITOCHONDRIAL"/>
    <property type="match status" value="1"/>
</dbReference>
<dbReference type="Pfam" id="PF00171">
    <property type="entry name" value="Aldedh"/>
    <property type="match status" value="1"/>
</dbReference>
<protein>
    <recommendedName>
        <fullName evidence="3">Aldehyde dehydrogenase</fullName>
    </recommendedName>
</protein>
<comment type="similarity">
    <text evidence="1 3 6">Belongs to the aldehyde dehydrogenase family.</text>
</comment>
<dbReference type="InterPro" id="IPR016163">
    <property type="entry name" value="Ald_DH_C"/>
</dbReference>
<dbReference type="OrthoDB" id="9762913at2"/>
<dbReference type="Proteomes" id="UP000481030">
    <property type="component" value="Unassembled WGS sequence"/>
</dbReference>
<sequence>MTKNTLDFGLYINRESIDTADQILVQNPATFETVGSVPNATQKEAKLAVDAAYSAFSSWSKTTAYERAELLEKWFAVIEKRTDEIAAVLTKEQGKPLSEAKGEMNYANSFLKWYAEEAKRIYGETIPALSGNKRILVQKQPVGVVAVITPWNFPAAMITRKVAPALAAGCTVVIKPAELTPLTAYLLADCAHEAGIPAGVINVVTTKNPGEMVDVWMEDPRVKKVTFTGSTPVGKLLMRKAADTVKKVSLELGGLAPFIIAEDADIEEAVNGVIQSKFRNAGQTCICANRIYVHESIKDEFLSSFIAAVKGLKVGNGLDENVSIGPLIDERAVAKVQKQIDDAVAKGAVLHEDSTIHTDKGYFMKPVVLSNVTDDMQCMQEETFGPLAPISTYRTDLEAVERANATPFGLAAYVYTQSLKKAFWFSENLEYGIVGVNDGAPSVAQAPFGGMKESGLGREGGHYGLDEFLEIKYVSMKV</sequence>
<evidence type="ECO:0000256" key="2">
    <source>
        <dbReference type="ARBA" id="ARBA00023002"/>
    </source>
</evidence>
<evidence type="ECO:0000256" key="5">
    <source>
        <dbReference type="PROSITE-ProRule" id="PRU10007"/>
    </source>
</evidence>
<keyword evidence="9" id="KW-1185">Reference proteome</keyword>
<dbReference type="RefSeq" id="WP_151534671.1">
    <property type="nucleotide sequence ID" value="NZ_WBOS01000003.1"/>
</dbReference>
<dbReference type="InterPro" id="IPR012394">
    <property type="entry name" value="Aldehyde_DH_NAD(P)"/>
</dbReference>
<dbReference type="InterPro" id="IPR029510">
    <property type="entry name" value="Ald_DH_CS_GLU"/>
</dbReference>
<organism evidence="8 9">
    <name type="scientific">Cytobacillus depressus</name>
    <dbReference type="NCBI Taxonomy" id="1602942"/>
    <lineage>
        <taxon>Bacteria</taxon>
        <taxon>Bacillati</taxon>
        <taxon>Bacillota</taxon>
        <taxon>Bacilli</taxon>
        <taxon>Bacillales</taxon>
        <taxon>Bacillaceae</taxon>
        <taxon>Cytobacillus</taxon>
    </lineage>
</organism>
<dbReference type="InterPro" id="IPR016162">
    <property type="entry name" value="Ald_DH_N"/>
</dbReference>
<feature type="domain" description="Aldehyde dehydrogenase" evidence="7">
    <location>
        <begin position="21"/>
        <end position="474"/>
    </location>
</feature>
<dbReference type="InterPro" id="IPR016160">
    <property type="entry name" value="Ald_DH_CS_CYS"/>
</dbReference>
<dbReference type="PROSITE" id="PS00070">
    <property type="entry name" value="ALDEHYDE_DEHYDR_CYS"/>
    <property type="match status" value="1"/>
</dbReference>
<feature type="active site" evidence="4">
    <location>
        <position position="285"/>
    </location>
</feature>
<dbReference type="InterPro" id="IPR016161">
    <property type="entry name" value="Ald_DH/histidinol_DH"/>
</dbReference>
<dbReference type="PROSITE" id="PS00687">
    <property type="entry name" value="ALDEHYDE_DEHYDR_GLU"/>
    <property type="match status" value="1"/>
</dbReference>
<keyword evidence="2 3" id="KW-0560">Oxidoreductase</keyword>
<dbReference type="FunFam" id="3.40.309.10:FF:000004">
    <property type="entry name" value="Succinate-semialdehyde dehydrogenase I"/>
    <property type="match status" value="1"/>
</dbReference>
<comment type="caution">
    <text evidence="8">The sequence shown here is derived from an EMBL/GenBank/DDBJ whole genome shotgun (WGS) entry which is preliminary data.</text>
</comment>
<dbReference type="CDD" id="cd07103">
    <property type="entry name" value="ALDH_F5_SSADH_GabD"/>
    <property type="match status" value="1"/>
</dbReference>
<dbReference type="SUPFAM" id="SSF53720">
    <property type="entry name" value="ALDH-like"/>
    <property type="match status" value="1"/>
</dbReference>
<dbReference type="InterPro" id="IPR050740">
    <property type="entry name" value="Aldehyde_DH_Superfamily"/>
</dbReference>
<dbReference type="GO" id="GO:0004777">
    <property type="term" value="F:succinate-semialdehyde dehydrogenase (NAD+) activity"/>
    <property type="evidence" value="ECO:0007669"/>
    <property type="project" value="TreeGrafter"/>
</dbReference>
<dbReference type="PIRSF" id="PIRSF036492">
    <property type="entry name" value="ALDH"/>
    <property type="match status" value="1"/>
</dbReference>
<evidence type="ECO:0000259" key="7">
    <source>
        <dbReference type="Pfam" id="PF00171"/>
    </source>
</evidence>
<dbReference type="Gene3D" id="3.40.605.10">
    <property type="entry name" value="Aldehyde Dehydrogenase, Chain A, domain 1"/>
    <property type="match status" value="1"/>
</dbReference>
<dbReference type="FunFam" id="3.40.605.10:FF:000026">
    <property type="entry name" value="Aldehyde dehydrogenase, putative"/>
    <property type="match status" value="1"/>
</dbReference>
<dbReference type="GO" id="GO:0009450">
    <property type="term" value="P:gamma-aminobutyric acid catabolic process"/>
    <property type="evidence" value="ECO:0007669"/>
    <property type="project" value="InterPro"/>
</dbReference>
<dbReference type="PANTHER" id="PTHR43353">
    <property type="entry name" value="SUCCINATE-SEMIALDEHYDE DEHYDROGENASE, MITOCHONDRIAL"/>
    <property type="match status" value="1"/>
</dbReference>
<dbReference type="GO" id="GO:0006081">
    <property type="term" value="P:aldehyde metabolic process"/>
    <property type="evidence" value="ECO:0007669"/>
    <property type="project" value="InterPro"/>
</dbReference>
<proteinExistence type="inferred from homology"/>
<feature type="active site" evidence="4 5">
    <location>
        <position position="251"/>
    </location>
</feature>
<dbReference type="FunFam" id="3.40.605.10:FF:000005">
    <property type="entry name" value="Succinate-semialdehyde dehydrogenase I"/>
    <property type="match status" value="1"/>
</dbReference>
<dbReference type="EMBL" id="WBOS01000003">
    <property type="protein sequence ID" value="KAB2336716.1"/>
    <property type="molecule type" value="Genomic_DNA"/>
</dbReference>
<dbReference type="NCBIfam" id="TIGR01780">
    <property type="entry name" value="SSADH"/>
    <property type="match status" value="1"/>
</dbReference>
<evidence type="ECO:0000313" key="8">
    <source>
        <dbReference type="EMBL" id="KAB2336716.1"/>
    </source>
</evidence>